<keyword evidence="3" id="KW-1185">Reference proteome</keyword>
<feature type="region of interest" description="Disordered" evidence="1">
    <location>
        <begin position="60"/>
        <end position="90"/>
    </location>
</feature>
<gene>
    <name evidence="2" type="ORF">EV702DRAFT_1233184</name>
</gene>
<accession>A0A9P7D7Y8</accession>
<sequence>MGSREDSGWQYEPLTRSAHVKNIVLEKYRTKLAPDLKPLLGNPQKTLELNIITYEAYASPREPTPAPPAPNPVPAPKPPAPSAPAPVHAESCNQSRPHWIKLPRACKDKLNVDGAHNNTILFGGTKVLQRFLLIFAITASWYVWVKAVYVAWDVEIINHDVLILDLHESPAHETDLVWQTMDELKIIPVDPSQPLTNASSTTLIITCGYHVEQGDVVVNAAQALATSVTGQLLPKKAALIQKDLFRFMIRTSYHRKLAADVMDIPYAFLIKELEVLRFKEQGTETPSAMVDVLSSRKDSKGSDLTLKNATAMIHMGQYFLFAFTSNWDSRMSSTSCNGERSEPFTQLYLTALYYH</sequence>
<comment type="caution">
    <text evidence="2">The sequence shown here is derived from an EMBL/GenBank/DDBJ whole genome shotgun (WGS) entry which is preliminary data.</text>
</comment>
<dbReference type="OrthoDB" id="1470350at2759"/>
<reference evidence="2" key="1">
    <citation type="journal article" date="2020" name="New Phytol.">
        <title>Comparative genomics reveals dynamic genome evolution in host specialist ectomycorrhizal fungi.</title>
        <authorList>
            <person name="Lofgren L.A."/>
            <person name="Nguyen N.H."/>
            <person name="Vilgalys R."/>
            <person name="Ruytinx J."/>
            <person name="Liao H.L."/>
            <person name="Branco S."/>
            <person name="Kuo A."/>
            <person name="LaButti K."/>
            <person name="Lipzen A."/>
            <person name="Andreopoulos W."/>
            <person name="Pangilinan J."/>
            <person name="Riley R."/>
            <person name="Hundley H."/>
            <person name="Na H."/>
            <person name="Barry K."/>
            <person name="Grigoriev I.V."/>
            <person name="Stajich J.E."/>
            <person name="Kennedy P.G."/>
        </authorList>
    </citation>
    <scope>NUCLEOTIDE SEQUENCE</scope>
    <source>
        <strain evidence="2">DOB743</strain>
    </source>
</reference>
<protein>
    <submittedName>
        <fullName evidence="2">Uncharacterized protein</fullName>
    </submittedName>
</protein>
<feature type="compositionally biased region" description="Pro residues" evidence="1">
    <location>
        <begin position="62"/>
        <end position="84"/>
    </location>
</feature>
<dbReference type="Proteomes" id="UP000714275">
    <property type="component" value="Unassembled WGS sequence"/>
</dbReference>
<evidence type="ECO:0000313" key="3">
    <source>
        <dbReference type="Proteomes" id="UP000714275"/>
    </source>
</evidence>
<name>A0A9P7D7Y8_9AGAM</name>
<dbReference type="EMBL" id="JABBWD010000003">
    <property type="protein sequence ID" value="KAG1782819.1"/>
    <property type="molecule type" value="Genomic_DNA"/>
</dbReference>
<dbReference type="AlphaFoldDB" id="A0A9P7D7Y8"/>
<proteinExistence type="predicted"/>
<organism evidence="2 3">
    <name type="scientific">Suillus placidus</name>
    <dbReference type="NCBI Taxonomy" id="48579"/>
    <lineage>
        <taxon>Eukaryota</taxon>
        <taxon>Fungi</taxon>
        <taxon>Dikarya</taxon>
        <taxon>Basidiomycota</taxon>
        <taxon>Agaricomycotina</taxon>
        <taxon>Agaricomycetes</taxon>
        <taxon>Agaricomycetidae</taxon>
        <taxon>Boletales</taxon>
        <taxon>Suillineae</taxon>
        <taxon>Suillaceae</taxon>
        <taxon>Suillus</taxon>
    </lineage>
</organism>
<evidence type="ECO:0000256" key="1">
    <source>
        <dbReference type="SAM" id="MobiDB-lite"/>
    </source>
</evidence>
<evidence type="ECO:0000313" key="2">
    <source>
        <dbReference type="EMBL" id="KAG1782819.1"/>
    </source>
</evidence>